<evidence type="ECO:0000256" key="3">
    <source>
        <dbReference type="ARBA" id="ARBA00022989"/>
    </source>
</evidence>
<organism evidence="7 8">
    <name type="scientific">Lysobacter auxotrophicus</name>
    <dbReference type="NCBI Taxonomy" id="2992573"/>
    <lineage>
        <taxon>Bacteria</taxon>
        <taxon>Pseudomonadati</taxon>
        <taxon>Pseudomonadota</taxon>
        <taxon>Gammaproteobacteria</taxon>
        <taxon>Lysobacterales</taxon>
        <taxon>Lysobacteraceae</taxon>
        <taxon>Lysobacter</taxon>
    </lineage>
</organism>
<name>A0ABN6UGA9_9GAMM</name>
<feature type="transmembrane region" description="Helical" evidence="5">
    <location>
        <begin position="341"/>
        <end position="363"/>
    </location>
</feature>
<dbReference type="Proteomes" id="UP001317822">
    <property type="component" value="Chromosome"/>
</dbReference>
<evidence type="ECO:0000256" key="5">
    <source>
        <dbReference type="SAM" id="Phobius"/>
    </source>
</evidence>
<dbReference type="EMBL" id="AP027041">
    <property type="protein sequence ID" value="BDU15147.1"/>
    <property type="molecule type" value="Genomic_DNA"/>
</dbReference>
<feature type="transmembrane region" description="Helical" evidence="5">
    <location>
        <begin position="375"/>
        <end position="394"/>
    </location>
</feature>
<evidence type="ECO:0000259" key="6">
    <source>
        <dbReference type="Pfam" id="PF04932"/>
    </source>
</evidence>
<proteinExistence type="predicted"/>
<dbReference type="Pfam" id="PF04932">
    <property type="entry name" value="Wzy_C"/>
    <property type="match status" value="1"/>
</dbReference>
<evidence type="ECO:0000313" key="8">
    <source>
        <dbReference type="Proteomes" id="UP001317822"/>
    </source>
</evidence>
<dbReference type="InterPro" id="IPR051533">
    <property type="entry name" value="WaaL-like"/>
</dbReference>
<reference evidence="7 8" key="1">
    <citation type="journal article" date="2023" name="Int. J. Syst. Evol. Microbiol.">
        <title>Physiological and genomic analyses of cobalamin (vitamin B12)-auxotrophy of Lysobacter auxotrophicus sp. nov., a methionine-auxotrophic chitinolytic bacterium isolated from chitin-treated soil.</title>
        <authorList>
            <person name="Saito A."/>
            <person name="Dohra H."/>
            <person name="Hamada M."/>
            <person name="Moriuchi R."/>
            <person name="Kotsuchibashi Y."/>
            <person name="Mori K."/>
        </authorList>
    </citation>
    <scope>NUCLEOTIDE SEQUENCE [LARGE SCALE GENOMIC DNA]</scope>
    <source>
        <strain evidence="7 8">5-21a</strain>
    </source>
</reference>
<dbReference type="PANTHER" id="PTHR37422:SF13">
    <property type="entry name" value="LIPOPOLYSACCHARIDE BIOSYNTHESIS PROTEIN PA4999-RELATED"/>
    <property type="match status" value="1"/>
</dbReference>
<comment type="subcellular location">
    <subcellularLocation>
        <location evidence="1">Membrane</location>
        <topology evidence="1">Multi-pass membrane protein</topology>
    </subcellularLocation>
</comment>
<keyword evidence="4 5" id="KW-0472">Membrane</keyword>
<dbReference type="RefSeq" id="WP_281780671.1">
    <property type="nucleotide sequence ID" value="NZ_AP027041.1"/>
</dbReference>
<keyword evidence="3 5" id="KW-1133">Transmembrane helix</keyword>
<gene>
    <name evidence="7" type="ORF">LA521A_03480</name>
</gene>
<feature type="transmembrane region" description="Helical" evidence="5">
    <location>
        <begin position="44"/>
        <end position="62"/>
    </location>
</feature>
<dbReference type="GO" id="GO:0016874">
    <property type="term" value="F:ligase activity"/>
    <property type="evidence" value="ECO:0007669"/>
    <property type="project" value="UniProtKB-KW"/>
</dbReference>
<dbReference type="InterPro" id="IPR007016">
    <property type="entry name" value="O-antigen_ligase-rel_domated"/>
</dbReference>
<protein>
    <submittedName>
        <fullName evidence="7">O-antigen ligase family protein</fullName>
    </submittedName>
</protein>
<feature type="transmembrane region" description="Helical" evidence="5">
    <location>
        <begin position="96"/>
        <end position="116"/>
    </location>
</feature>
<feature type="transmembrane region" description="Helical" evidence="5">
    <location>
        <begin position="218"/>
        <end position="233"/>
    </location>
</feature>
<evidence type="ECO:0000256" key="2">
    <source>
        <dbReference type="ARBA" id="ARBA00022692"/>
    </source>
</evidence>
<evidence type="ECO:0000256" key="4">
    <source>
        <dbReference type="ARBA" id="ARBA00023136"/>
    </source>
</evidence>
<evidence type="ECO:0000256" key="1">
    <source>
        <dbReference type="ARBA" id="ARBA00004141"/>
    </source>
</evidence>
<accession>A0ABN6UGA9</accession>
<keyword evidence="7" id="KW-0436">Ligase</keyword>
<dbReference type="PANTHER" id="PTHR37422">
    <property type="entry name" value="TEICHURONIC ACID BIOSYNTHESIS PROTEIN TUAE"/>
    <property type="match status" value="1"/>
</dbReference>
<feature type="transmembrane region" description="Helical" evidence="5">
    <location>
        <begin position="196"/>
        <end position="212"/>
    </location>
</feature>
<sequence>MALAMHSDSDRKPSASSGIGDTAVALGRWSAVGTLLVAPINKPATSILVGLCLFFSIVGTDATERWRWASRQSVVRGFLAWGAVLIASSLRASDPLAWANSFTLVCSYPLIVASVLQDTRWARRALMAFGLAMLFTTLVSYGMECGLVPQRSIVSIAPNMRNTVFKEYTQQGLATLILGCMALSASVTTPSRRQRWLLWMVGLLAAINVAIVLGSRTAHIALIPLVAYWAWRLSAQHRLVVRSSLIAASLVLLMSLALLSPVVQQRVVSSLPDEATPYIQSESPTAAGIRMQLWRRTIELVAEAPVLGHGLDQWRPAYRRLMNSHGDDAAFLAGHPHQEMLLILAEQGGAGLVIYLALLLALVKRIRNLEPPWRDFYLCVAGIYISAGLANCLWGDFTHRHTFVLLAACLPAAMQARPRTRGLA</sequence>
<keyword evidence="8" id="KW-1185">Reference proteome</keyword>
<feature type="domain" description="O-antigen ligase-related" evidence="6">
    <location>
        <begin position="202"/>
        <end position="356"/>
    </location>
</feature>
<feature type="transmembrane region" description="Helical" evidence="5">
    <location>
        <begin position="168"/>
        <end position="189"/>
    </location>
</feature>
<feature type="transmembrane region" description="Helical" evidence="5">
    <location>
        <begin position="245"/>
        <end position="263"/>
    </location>
</feature>
<evidence type="ECO:0000313" key="7">
    <source>
        <dbReference type="EMBL" id="BDU15147.1"/>
    </source>
</evidence>
<keyword evidence="2 5" id="KW-0812">Transmembrane</keyword>
<feature type="transmembrane region" description="Helical" evidence="5">
    <location>
        <begin position="125"/>
        <end position="143"/>
    </location>
</feature>
<feature type="transmembrane region" description="Helical" evidence="5">
    <location>
        <begin position="74"/>
        <end position="90"/>
    </location>
</feature>